<dbReference type="InterPro" id="IPR019546">
    <property type="entry name" value="TAT_signal_bac_arc"/>
</dbReference>
<evidence type="ECO:0000256" key="4">
    <source>
        <dbReference type="ARBA" id="ARBA00023014"/>
    </source>
</evidence>
<feature type="domain" description="4Fe-4S ferredoxin-type" evidence="5">
    <location>
        <begin position="101"/>
        <end position="132"/>
    </location>
</feature>
<dbReference type="GO" id="GO:0046872">
    <property type="term" value="F:metal ion binding"/>
    <property type="evidence" value="ECO:0007669"/>
    <property type="project" value="UniProtKB-KW"/>
</dbReference>
<dbReference type="GO" id="GO:0051539">
    <property type="term" value="F:4 iron, 4 sulfur cluster binding"/>
    <property type="evidence" value="ECO:0007669"/>
    <property type="project" value="UniProtKB-KW"/>
</dbReference>
<dbReference type="PROSITE" id="PS51379">
    <property type="entry name" value="4FE4S_FER_2"/>
    <property type="match status" value="3"/>
</dbReference>
<protein>
    <recommendedName>
        <fullName evidence="5">4Fe-4S ferredoxin-type domain-containing protein</fullName>
    </recommendedName>
</protein>
<keyword evidence="1" id="KW-0004">4Fe-4S</keyword>
<gene>
    <name evidence="6" type="ORF">CFX0092_A2064</name>
</gene>
<dbReference type="SUPFAM" id="SSF54862">
    <property type="entry name" value="4Fe-4S ferredoxins"/>
    <property type="match status" value="1"/>
</dbReference>
<dbReference type="InterPro" id="IPR006311">
    <property type="entry name" value="TAT_signal"/>
</dbReference>
<dbReference type="KEGG" id="pbf:CFX0092_A2064"/>
<feature type="domain" description="4Fe-4S ferredoxin-type" evidence="5">
    <location>
        <begin position="58"/>
        <end position="87"/>
    </location>
</feature>
<dbReference type="InterPro" id="IPR017900">
    <property type="entry name" value="4Fe4S_Fe_S_CS"/>
</dbReference>
<dbReference type="PROSITE" id="PS51318">
    <property type="entry name" value="TAT"/>
    <property type="match status" value="1"/>
</dbReference>
<organism evidence="6 7">
    <name type="scientific">Candidatus Promineifilum breve</name>
    <dbReference type="NCBI Taxonomy" id="1806508"/>
    <lineage>
        <taxon>Bacteria</taxon>
        <taxon>Bacillati</taxon>
        <taxon>Chloroflexota</taxon>
        <taxon>Ardenticatenia</taxon>
        <taxon>Candidatus Promineifilales</taxon>
        <taxon>Candidatus Promineifilaceae</taxon>
        <taxon>Candidatus Promineifilum</taxon>
    </lineage>
</organism>
<proteinExistence type="predicted"/>
<dbReference type="EMBL" id="LN890655">
    <property type="protein sequence ID" value="CUS03942.2"/>
    <property type="molecule type" value="Genomic_DNA"/>
</dbReference>
<evidence type="ECO:0000259" key="5">
    <source>
        <dbReference type="PROSITE" id="PS51379"/>
    </source>
</evidence>
<sequence>MATKMDRRDFLKLGLAATATAAVGIGLSDRRLIPLPMAASAAPATVHNDGPANPAHKWVMVIDQSKCVGCDLCLAACHAYNDTPPNISWSRVEEVQPTADGQRVFRPVPCQHCQHAPCVEICPVGATYHRHDGLVMMDYDKCIGCRYCQLSCPYGVRHFNWETFTGPNPDVPHSGTPEIERRPRGVVEKCSFCVHRIDRGMSAGLTPGIDPDATPACVVACTYGARLFGDLNDPDSPVSVALRQRPDAYRLREELGTDTRVFYLPPLSSATATTPEESES</sequence>
<dbReference type="Pfam" id="PF10518">
    <property type="entry name" value="TAT_signal"/>
    <property type="match status" value="1"/>
</dbReference>
<evidence type="ECO:0000256" key="2">
    <source>
        <dbReference type="ARBA" id="ARBA00022723"/>
    </source>
</evidence>
<dbReference type="PANTHER" id="PTHR43177">
    <property type="entry name" value="PROTEIN NRFC"/>
    <property type="match status" value="1"/>
</dbReference>
<keyword evidence="2" id="KW-0479">Metal-binding</keyword>
<dbReference type="Gene3D" id="3.30.70.20">
    <property type="match status" value="2"/>
</dbReference>
<evidence type="ECO:0000313" key="6">
    <source>
        <dbReference type="EMBL" id="CUS03942.2"/>
    </source>
</evidence>
<dbReference type="RefSeq" id="WP_095043355.1">
    <property type="nucleotide sequence ID" value="NZ_LN890655.1"/>
</dbReference>
<keyword evidence="7" id="KW-1185">Reference proteome</keyword>
<accession>A0A160T2S3</accession>
<dbReference type="NCBIfam" id="TIGR01409">
    <property type="entry name" value="TAT_signal_seq"/>
    <property type="match status" value="1"/>
</dbReference>
<dbReference type="Proteomes" id="UP000215027">
    <property type="component" value="Chromosome I"/>
</dbReference>
<dbReference type="PANTHER" id="PTHR43177:SF3">
    <property type="entry name" value="PROTEIN NRFC HOMOLOG"/>
    <property type="match status" value="1"/>
</dbReference>
<name>A0A160T2S3_9CHLR</name>
<keyword evidence="3" id="KW-0408">Iron</keyword>
<dbReference type="InterPro" id="IPR017896">
    <property type="entry name" value="4Fe4S_Fe-S-bd"/>
</dbReference>
<keyword evidence="4" id="KW-0411">Iron-sulfur</keyword>
<dbReference type="NCBIfam" id="NF045797">
    <property type="entry name" value="DsrO"/>
    <property type="match status" value="1"/>
</dbReference>
<evidence type="ECO:0000313" key="7">
    <source>
        <dbReference type="Proteomes" id="UP000215027"/>
    </source>
</evidence>
<dbReference type="Pfam" id="PF13247">
    <property type="entry name" value="Fer4_11"/>
    <property type="match status" value="1"/>
</dbReference>
<dbReference type="InterPro" id="IPR054822">
    <property type="entry name" value="DsrO-like"/>
</dbReference>
<evidence type="ECO:0000256" key="1">
    <source>
        <dbReference type="ARBA" id="ARBA00022485"/>
    </source>
</evidence>
<reference evidence="6" key="1">
    <citation type="submission" date="2016-01" db="EMBL/GenBank/DDBJ databases">
        <authorList>
            <person name="Mcilroy J.S."/>
            <person name="Karst M S."/>
            <person name="Albertsen M."/>
        </authorList>
    </citation>
    <scope>NUCLEOTIDE SEQUENCE</scope>
    <source>
        <strain evidence="6">Cfx-K</strain>
    </source>
</reference>
<dbReference type="AlphaFoldDB" id="A0A160T2S3"/>
<evidence type="ECO:0000256" key="3">
    <source>
        <dbReference type="ARBA" id="ARBA00023004"/>
    </source>
</evidence>
<dbReference type="InterPro" id="IPR050954">
    <property type="entry name" value="ET_IronSulfur_Cluster-Binding"/>
</dbReference>
<dbReference type="PROSITE" id="PS00198">
    <property type="entry name" value="4FE4S_FER_1"/>
    <property type="match status" value="1"/>
</dbReference>
<dbReference type="CDD" id="cd10551">
    <property type="entry name" value="PsrB"/>
    <property type="match status" value="1"/>
</dbReference>
<dbReference type="OrthoDB" id="9779457at2"/>
<feature type="domain" description="4Fe-4S ferredoxin-type" evidence="5">
    <location>
        <begin position="133"/>
        <end position="162"/>
    </location>
</feature>